<evidence type="ECO:0000259" key="6">
    <source>
        <dbReference type="Pfam" id="PF04263"/>
    </source>
</evidence>
<dbReference type="Proteomes" id="UP000199495">
    <property type="component" value="Unassembled WGS sequence"/>
</dbReference>
<dbReference type="NCBIfam" id="TIGR01378">
    <property type="entry name" value="thi_PPkinase"/>
    <property type="match status" value="1"/>
</dbReference>
<sequence length="278" mass="29444">MAWHKAREAALAISCFLRQHDLVQVLWVFLSPSLRMGTPARRGDTIEVTVPVQGLGEAPSSPLAFEGALLIVGGGQVAPALLRALAAQASGLIGADSGGDAIVAAGLVPDAVIGDMDSVRDTRRFPARTRILTIAEQDTTDFEKCLYSTSAPVTIAIGMTGGRFDHTLAALHAVARHGKDRWIILVDEHDLALVVGGSVAISVGEGERVSLYPLGRTRFRSSRGLVYRLDGLTLEQGRAIGTSNRATEDIIELVTEPDGAPYLLIVGRDHLAAIVGQL</sequence>
<evidence type="ECO:0000256" key="2">
    <source>
        <dbReference type="ARBA" id="ARBA00022741"/>
    </source>
</evidence>
<keyword evidence="2" id="KW-0547">Nucleotide-binding</keyword>
<keyword evidence="8" id="KW-1185">Reference proteome</keyword>
<evidence type="ECO:0000313" key="7">
    <source>
        <dbReference type="EMBL" id="SDH07138.1"/>
    </source>
</evidence>
<dbReference type="InterPro" id="IPR007371">
    <property type="entry name" value="TPK_catalytic"/>
</dbReference>
<protein>
    <recommendedName>
        <fullName evidence="5">Thiamine diphosphokinase</fullName>
        <ecNumber evidence="5">2.7.6.2</ecNumber>
    </recommendedName>
</protein>
<name>A0A1G7ZEL7_9HYPH</name>
<evidence type="ECO:0000256" key="1">
    <source>
        <dbReference type="ARBA" id="ARBA00022679"/>
    </source>
</evidence>
<keyword evidence="3 7" id="KW-0418">Kinase</keyword>
<dbReference type="GO" id="GO:0009229">
    <property type="term" value="P:thiamine diphosphate biosynthetic process"/>
    <property type="evidence" value="ECO:0007669"/>
    <property type="project" value="InterPro"/>
</dbReference>
<evidence type="ECO:0000256" key="5">
    <source>
        <dbReference type="NCBIfam" id="TIGR01378"/>
    </source>
</evidence>
<dbReference type="GO" id="GO:0030975">
    <property type="term" value="F:thiamine binding"/>
    <property type="evidence" value="ECO:0007669"/>
    <property type="project" value="InterPro"/>
</dbReference>
<dbReference type="AlphaFoldDB" id="A0A1G7ZEL7"/>
<keyword evidence="4" id="KW-0067">ATP-binding</keyword>
<dbReference type="InterPro" id="IPR006282">
    <property type="entry name" value="Thi_PPkinase"/>
</dbReference>
<dbReference type="STRING" id="440168.SAMN04487974_11956"/>
<dbReference type="InterPro" id="IPR053149">
    <property type="entry name" value="TPK"/>
</dbReference>
<dbReference type="GO" id="GO:0006772">
    <property type="term" value="P:thiamine metabolic process"/>
    <property type="evidence" value="ECO:0007669"/>
    <property type="project" value="UniProtKB-UniRule"/>
</dbReference>
<dbReference type="PANTHER" id="PTHR41299">
    <property type="entry name" value="THIAMINE PYROPHOSPHOKINASE"/>
    <property type="match status" value="1"/>
</dbReference>
<keyword evidence="1" id="KW-0808">Transferase</keyword>
<feature type="domain" description="Thiamin pyrophosphokinase catalytic" evidence="6">
    <location>
        <begin position="84"/>
        <end position="177"/>
    </location>
</feature>
<dbReference type="Pfam" id="PF04263">
    <property type="entry name" value="TPK_catalytic"/>
    <property type="match status" value="1"/>
</dbReference>
<reference evidence="7 8" key="1">
    <citation type="submission" date="2016-10" db="EMBL/GenBank/DDBJ databases">
        <authorList>
            <person name="de Groot N.N."/>
        </authorList>
    </citation>
    <scope>NUCLEOTIDE SEQUENCE [LARGE SCALE GENOMIC DNA]</scope>
    <source>
        <strain evidence="7 8">CGMCC 1.10267</strain>
    </source>
</reference>
<dbReference type="EC" id="2.7.6.2" evidence="5"/>
<dbReference type="InterPro" id="IPR036371">
    <property type="entry name" value="TPK_B1-bd_sf"/>
</dbReference>
<dbReference type="CDD" id="cd07995">
    <property type="entry name" value="TPK"/>
    <property type="match status" value="1"/>
</dbReference>
<dbReference type="GO" id="GO:0004788">
    <property type="term" value="F:thiamine diphosphokinase activity"/>
    <property type="evidence" value="ECO:0007669"/>
    <property type="project" value="UniProtKB-UniRule"/>
</dbReference>
<dbReference type="GO" id="GO:0005524">
    <property type="term" value="F:ATP binding"/>
    <property type="evidence" value="ECO:0007669"/>
    <property type="project" value="UniProtKB-KW"/>
</dbReference>
<dbReference type="SUPFAM" id="SSF63862">
    <property type="entry name" value="Thiamin pyrophosphokinase, substrate-binding domain"/>
    <property type="match status" value="1"/>
</dbReference>
<evidence type="ECO:0000256" key="4">
    <source>
        <dbReference type="ARBA" id="ARBA00022840"/>
    </source>
</evidence>
<dbReference type="GO" id="GO:0016301">
    <property type="term" value="F:kinase activity"/>
    <property type="evidence" value="ECO:0007669"/>
    <property type="project" value="UniProtKB-KW"/>
</dbReference>
<dbReference type="SUPFAM" id="SSF63999">
    <property type="entry name" value="Thiamin pyrophosphokinase, catalytic domain"/>
    <property type="match status" value="1"/>
</dbReference>
<evidence type="ECO:0000313" key="8">
    <source>
        <dbReference type="Proteomes" id="UP000199495"/>
    </source>
</evidence>
<proteinExistence type="predicted"/>
<gene>
    <name evidence="7" type="ORF">SAMN04487974_11956</name>
</gene>
<evidence type="ECO:0000256" key="3">
    <source>
        <dbReference type="ARBA" id="ARBA00022777"/>
    </source>
</evidence>
<dbReference type="PANTHER" id="PTHR41299:SF1">
    <property type="entry name" value="THIAMINE PYROPHOSPHOKINASE"/>
    <property type="match status" value="1"/>
</dbReference>
<accession>A0A1G7ZEL7</accession>
<dbReference type="InterPro" id="IPR036759">
    <property type="entry name" value="TPK_catalytic_sf"/>
</dbReference>
<dbReference type="Gene3D" id="3.40.50.10240">
    <property type="entry name" value="Thiamin pyrophosphokinase, catalytic domain"/>
    <property type="match status" value="1"/>
</dbReference>
<dbReference type="EMBL" id="FNCS01000019">
    <property type="protein sequence ID" value="SDH07138.1"/>
    <property type="molecule type" value="Genomic_DNA"/>
</dbReference>
<organism evidence="7 8">
    <name type="scientific">Pelagibacterium luteolum</name>
    <dbReference type="NCBI Taxonomy" id="440168"/>
    <lineage>
        <taxon>Bacteria</taxon>
        <taxon>Pseudomonadati</taxon>
        <taxon>Pseudomonadota</taxon>
        <taxon>Alphaproteobacteria</taxon>
        <taxon>Hyphomicrobiales</taxon>
        <taxon>Devosiaceae</taxon>
        <taxon>Pelagibacterium</taxon>
    </lineage>
</organism>